<dbReference type="AlphaFoldDB" id="A0A7X5Y361"/>
<dbReference type="PANTHER" id="PTHR30590:SF2">
    <property type="entry name" value="INNER MEMBRANE PROTEIN"/>
    <property type="match status" value="1"/>
</dbReference>
<feature type="transmembrane region" description="Helical" evidence="1">
    <location>
        <begin position="95"/>
        <end position="128"/>
    </location>
</feature>
<name>A0A7X5Y361_9SPHN</name>
<accession>A0A7X5Y361</accession>
<feature type="domain" description="DUF418" evidence="2">
    <location>
        <begin position="241"/>
        <end position="399"/>
    </location>
</feature>
<evidence type="ECO:0000256" key="1">
    <source>
        <dbReference type="SAM" id="Phobius"/>
    </source>
</evidence>
<gene>
    <name evidence="3" type="ORF">GGQ97_000125</name>
</gene>
<keyword evidence="4" id="KW-1185">Reference proteome</keyword>
<protein>
    <recommendedName>
        <fullName evidence="2">DUF418 domain-containing protein</fullName>
    </recommendedName>
</protein>
<feature type="transmembrane region" description="Helical" evidence="1">
    <location>
        <begin position="12"/>
        <end position="32"/>
    </location>
</feature>
<evidence type="ECO:0000259" key="2">
    <source>
        <dbReference type="Pfam" id="PF04235"/>
    </source>
</evidence>
<dbReference type="PANTHER" id="PTHR30590">
    <property type="entry name" value="INNER MEMBRANE PROTEIN"/>
    <property type="match status" value="1"/>
</dbReference>
<keyword evidence="1" id="KW-0472">Membrane</keyword>
<dbReference type="Proteomes" id="UP000558192">
    <property type="component" value="Unassembled WGS sequence"/>
</dbReference>
<evidence type="ECO:0000313" key="4">
    <source>
        <dbReference type="Proteomes" id="UP000558192"/>
    </source>
</evidence>
<comment type="caution">
    <text evidence="3">The sequence shown here is derived from an EMBL/GenBank/DDBJ whole genome shotgun (WGS) entry which is preliminary data.</text>
</comment>
<proteinExistence type="predicted"/>
<evidence type="ECO:0000313" key="3">
    <source>
        <dbReference type="EMBL" id="NJC04332.1"/>
    </source>
</evidence>
<organism evidence="3 4">
    <name type="scientific">Sphingomonas kaistensis</name>
    <dbReference type="NCBI Taxonomy" id="298708"/>
    <lineage>
        <taxon>Bacteria</taxon>
        <taxon>Pseudomonadati</taxon>
        <taxon>Pseudomonadota</taxon>
        <taxon>Alphaproteobacteria</taxon>
        <taxon>Sphingomonadales</taxon>
        <taxon>Sphingomonadaceae</taxon>
        <taxon>Sphingomonas</taxon>
    </lineage>
</organism>
<reference evidence="3 4" key="1">
    <citation type="submission" date="2020-03" db="EMBL/GenBank/DDBJ databases">
        <title>Genomic Encyclopedia of Type Strains, Phase IV (KMG-IV): sequencing the most valuable type-strain genomes for metagenomic binning, comparative biology and taxonomic classification.</title>
        <authorList>
            <person name="Goeker M."/>
        </authorList>
    </citation>
    <scope>NUCLEOTIDE SEQUENCE [LARGE SCALE GENOMIC DNA]</scope>
    <source>
        <strain evidence="3 4">DSM 16846</strain>
    </source>
</reference>
<dbReference type="Pfam" id="PF04235">
    <property type="entry name" value="DUF418"/>
    <property type="match status" value="1"/>
</dbReference>
<feature type="transmembrane region" description="Helical" evidence="1">
    <location>
        <begin position="332"/>
        <end position="351"/>
    </location>
</feature>
<feature type="transmembrane region" description="Helical" evidence="1">
    <location>
        <begin position="256"/>
        <end position="278"/>
    </location>
</feature>
<feature type="transmembrane region" description="Helical" evidence="1">
    <location>
        <begin position="290"/>
        <end position="312"/>
    </location>
</feature>
<keyword evidence="1" id="KW-0812">Transmembrane</keyword>
<dbReference type="InterPro" id="IPR052529">
    <property type="entry name" value="Bact_Transport_Assoc"/>
</dbReference>
<feature type="transmembrane region" description="Helical" evidence="1">
    <location>
        <begin position="38"/>
        <end position="63"/>
    </location>
</feature>
<dbReference type="RefSeq" id="WP_168067171.1">
    <property type="nucleotide sequence ID" value="NZ_JAATJC010000001.1"/>
</dbReference>
<feature type="transmembrane region" description="Helical" evidence="1">
    <location>
        <begin position="135"/>
        <end position="157"/>
    </location>
</feature>
<keyword evidence="1" id="KW-1133">Transmembrane helix</keyword>
<sequence length="406" mass="44873">MSIGTGERIATLDIVRGVAVMGILAMNIVAFADVPAAYFNPLAQTVAVRTGDLFAYAGNFLLFDGKMRGLFSFLFGASLLLMSETMALGRVRRRLFWLLLFGAAHFFLIWWGDILVTYAAIGFLALAFRNASPRALVVTAVVLILVQCAIFAGMTLYSLDLQGPVFAGTATPEQLKSWEELTRDTIMPSTARRAEAIALYQGPWTALVHHQVTEKAMFPVVGTFAFGWETLAYMLLGMAALKTGLLTGAWDNRRLLTWALVCLAVALPVYLVALRFLFRSEWAASAVFMWAFAAAAPVRPIMVTAFACLIILATRRGGPLVERIAAAGRAAFSNYLGTSIVMTGIFYGWGLGLYASLGRMELLLVVIAAWAVMLLWSKPWLERFRYGPLEWAWRSLTNWRVEPLRR</sequence>
<dbReference type="InterPro" id="IPR007349">
    <property type="entry name" value="DUF418"/>
</dbReference>
<dbReference type="EMBL" id="JAATJC010000001">
    <property type="protein sequence ID" value="NJC04332.1"/>
    <property type="molecule type" value="Genomic_DNA"/>
</dbReference>
<feature type="transmembrane region" description="Helical" evidence="1">
    <location>
        <begin position="357"/>
        <end position="376"/>
    </location>
</feature>
<feature type="transmembrane region" description="Helical" evidence="1">
    <location>
        <begin position="70"/>
        <end position="89"/>
    </location>
</feature>